<dbReference type="Pfam" id="PF00107">
    <property type="entry name" value="ADH_zinc_N"/>
    <property type="match status" value="1"/>
</dbReference>
<feature type="domain" description="Enoyl reductase (ER)" evidence="2">
    <location>
        <begin position="27"/>
        <end position="329"/>
    </location>
</feature>
<keyword evidence="4" id="KW-1185">Reference proteome</keyword>
<dbReference type="InterPro" id="IPR036291">
    <property type="entry name" value="NAD(P)-bd_dom_sf"/>
</dbReference>
<evidence type="ECO:0000313" key="4">
    <source>
        <dbReference type="Proteomes" id="UP000199632"/>
    </source>
</evidence>
<dbReference type="Pfam" id="PF08240">
    <property type="entry name" value="ADH_N"/>
    <property type="match status" value="1"/>
</dbReference>
<reference evidence="4" key="1">
    <citation type="submission" date="2016-10" db="EMBL/GenBank/DDBJ databases">
        <authorList>
            <person name="Varghese N."/>
            <person name="Submissions S."/>
        </authorList>
    </citation>
    <scope>NUCLEOTIDE SEQUENCE [LARGE SCALE GENOMIC DNA]</scope>
    <source>
        <strain evidence="4">DSM 44718</strain>
    </source>
</reference>
<protein>
    <submittedName>
        <fullName evidence="3">NADPH:quinone reductase</fullName>
    </submittedName>
</protein>
<dbReference type="InterPro" id="IPR051603">
    <property type="entry name" value="Zinc-ADH_QOR/CCCR"/>
</dbReference>
<dbReference type="PANTHER" id="PTHR44154">
    <property type="entry name" value="QUINONE OXIDOREDUCTASE"/>
    <property type="match status" value="1"/>
</dbReference>
<dbReference type="GO" id="GO:0016491">
    <property type="term" value="F:oxidoreductase activity"/>
    <property type="evidence" value="ECO:0007669"/>
    <property type="project" value="InterPro"/>
</dbReference>
<evidence type="ECO:0000259" key="2">
    <source>
        <dbReference type="SMART" id="SM00829"/>
    </source>
</evidence>
<dbReference type="SUPFAM" id="SSF50129">
    <property type="entry name" value="GroES-like"/>
    <property type="match status" value="1"/>
</dbReference>
<gene>
    <name evidence="3" type="ORF">SAMN05421684_5782</name>
</gene>
<proteinExistence type="predicted"/>
<organism evidence="3 4">
    <name type="scientific">Asanoa ishikariensis</name>
    <dbReference type="NCBI Taxonomy" id="137265"/>
    <lineage>
        <taxon>Bacteria</taxon>
        <taxon>Bacillati</taxon>
        <taxon>Actinomycetota</taxon>
        <taxon>Actinomycetes</taxon>
        <taxon>Micromonosporales</taxon>
        <taxon>Micromonosporaceae</taxon>
        <taxon>Asanoa</taxon>
    </lineage>
</organism>
<accession>A0A1H3TI08</accession>
<evidence type="ECO:0000313" key="3">
    <source>
        <dbReference type="EMBL" id="SDZ49750.1"/>
    </source>
</evidence>
<dbReference type="CDD" id="cd05289">
    <property type="entry name" value="MDR_like_2"/>
    <property type="match status" value="1"/>
</dbReference>
<dbReference type="Gene3D" id="3.90.180.10">
    <property type="entry name" value="Medium-chain alcohol dehydrogenases, catalytic domain"/>
    <property type="match status" value="1"/>
</dbReference>
<dbReference type="EMBL" id="FNQB01000003">
    <property type="protein sequence ID" value="SDZ49750.1"/>
    <property type="molecule type" value="Genomic_DNA"/>
</dbReference>
<dbReference type="InterPro" id="IPR011032">
    <property type="entry name" value="GroES-like_sf"/>
</dbReference>
<dbReference type="SUPFAM" id="SSF51735">
    <property type="entry name" value="NAD(P)-binding Rossmann-fold domains"/>
    <property type="match status" value="1"/>
</dbReference>
<sequence>MDSRIERSAGGAIVEPKMNAVVLDRFGGVDELSSRRISLPEVGDDDILIRVEFAGVASWDALERAGAYDGAFGVASTFPYVLGWDAAGTVAAVGRDVTQFDVGERVYASTMPVKRGGFYAEYGVVEAEFVARVPDRIPTEQAGAMPWDALTALSGLDLLGLRAGGTLMVFGASGGLGHMAVQLARHRGIRVLAVASGDDGVALARWLGADHIVNGREDDVLAAAFEFAPGGLDAALVTVGGEIAERSIRAVKSSGRIAWPNGVMPAPVTPPSATVSYYDGDVSRAGTDRLNAIIEASSFEVHVARTFPFEEVQDAHRALNDHYVGKLALKVG</sequence>
<dbReference type="STRING" id="137265.SAMN05421684_5782"/>
<dbReference type="InterPro" id="IPR013149">
    <property type="entry name" value="ADH-like_C"/>
</dbReference>
<evidence type="ECO:0000256" key="1">
    <source>
        <dbReference type="ARBA" id="ARBA00022857"/>
    </source>
</evidence>
<dbReference type="PANTHER" id="PTHR44154:SF1">
    <property type="entry name" value="QUINONE OXIDOREDUCTASE"/>
    <property type="match status" value="1"/>
</dbReference>
<name>A0A1H3TI08_9ACTN</name>
<dbReference type="AlphaFoldDB" id="A0A1H3TI08"/>
<keyword evidence="1" id="KW-0521">NADP</keyword>
<dbReference type="SMART" id="SM00829">
    <property type="entry name" value="PKS_ER"/>
    <property type="match status" value="1"/>
</dbReference>
<dbReference type="Gene3D" id="3.40.50.720">
    <property type="entry name" value="NAD(P)-binding Rossmann-like Domain"/>
    <property type="match status" value="1"/>
</dbReference>
<dbReference type="InterPro" id="IPR013154">
    <property type="entry name" value="ADH-like_N"/>
</dbReference>
<dbReference type="InterPro" id="IPR020843">
    <property type="entry name" value="ER"/>
</dbReference>
<dbReference type="Proteomes" id="UP000199632">
    <property type="component" value="Unassembled WGS sequence"/>
</dbReference>